<organism evidence="1 2">
    <name type="scientific">Arsenophonus nasoniae</name>
    <name type="common">son-killer infecting Nasonia vitripennis</name>
    <dbReference type="NCBI Taxonomy" id="638"/>
    <lineage>
        <taxon>Bacteria</taxon>
        <taxon>Pseudomonadati</taxon>
        <taxon>Pseudomonadota</taxon>
        <taxon>Gammaproteobacteria</taxon>
        <taxon>Enterobacterales</taxon>
        <taxon>Morganellaceae</taxon>
        <taxon>Arsenophonus</taxon>
    </lineage>
</organism>
<dbReference type="AlphaFoldDB" id="A0AA95K765"/>
<evidence type="ECO:0000313" key="2">
    <source>
        <dbReference type="Proteomes" id="UP001177597"/>
    </source>
</evidence>
<reference evidence="1" key="1">
    <citation type="submission" date="2023-04" db="EMBL/GenBank/DDBJ databases">
        <title>Genome dynamics across the evolutionary transition to endosymbiosis.</title>
        <authorList>
            <person name="Siozios S."/>
            <person name="Nadal-Jimenez P."/>
            <person name="Azagi T."/>
            <person name="Sprong H."/>
            <person name="Frost C.L."/>
            <person name="Parratt S.R."/>
            <person name="Taylor G."/>
            <person name="Brettell L."/>
            <person name="Lew K.C."/>
            <person name="Croft L."/>
            <person name="King K.C."/>
            <person name="Brockhurst M.A."/>
            <person name="Hypsa V."/>
            <person name="Novakova E."/>
            <person name="Darby A.C."/>
            <person name="Hurst G.D.D."/>
        </authorList>
    </citation>
    <scope>NUCLEOTIDE SEQUENCE</scope>
    <source>
        <strain evidence="1">AIh</strain>
    </source>
</reference>
<dbReference type="RefSeq" id="WP_280629106.1">
    <property type="nucleotide sequence ID" value="NZ_CP123498.1"/>
</dbReference>
<sequence>MSFILSTPNNPLAINDSRLNAVKATKEKSLKYKGKINVYKKCNKYIHNINVITIDTNNAFKGFSQLEQSVFKKNKLKLSEQTETFIINDTLTNQINVSNNNPVVETAKLKAEITLQYANFQRLTNLAALSEELANMYHQIHLQKVIEIKKVENIKLEAIIEKQNINELKSYLKKLHSYNRKLQGIIIHNLELLPTPLERTLPLLTNKNATAIIKDALIETSRPPKNIFTRLTKFIFPEWYEQQQKEILSYEVKLGKLHNLVLRLQKIKGFEDVAAAAWLHAMVRQLFLQATPKPYPFDPLKLLSPEHRLWCQKLKIWGIIS</sequence>
<dbReference type="Proteomes" id="UP001177597">
    <property type="component" value="Chromosome"/>
</dbReference>
<name>A0AA95K765_9GAMM</name>
<dbReference type="EMBL" id="CP123498">
    <property type="protein sequence ID" value="WGL95028.1"/>
    <property type="molecule type" value="Genomic_DNA"/>
</dbReference>
<gene>
    <name evidence="1" type="ORF">QE207_15375</name>
</gene>
<evidence type="ECO:0000313" key="1">
    <source>
        <dbReference type="EMBL" id="WGL95028.1"/>
    </source>
</evidence>
<proteinExistence type="predicted"/>
<protein>
    <submittedName>
        <fullName evidence="1">Uncharacterized protein</fullName>
    </submittedName>
</protein>
<accession>A0AA95K765</accession>